<dbReference type="Ensembl" id="ENSSORT00005053132.1">
    <property type="protein sequence ID" value="ENSSORP00005051893.1"/>
    <property type="gene ID" value="ENSSORG00005023433.1"/>
</dbReference>
<organism evidence="3 4">
    <name type="scientific">Sphaeramia orbicularis</name>
    <name type="common">orbiculate cardinalfish</name>
    <dbReference type="NCBI Taxonomy" id="375764"/>
    <lineage>
        <taxon>Eukaryota</taxon>
        <taxon>Metazoa</taxon>
        <taxon>Chordata</taxon>
        <taxon>Craniata</taxon>
        <taxon>Vertebrata</taxon>
        <taxon>Euteleostomi</taxon>
        <taxon>Actinopterygii</taxon>
        <taxon>Neopterygii</taxon>
        <taxon>Teleostei</taxon>
        <taxon>Neoteleostei</taxon>
        <taxon>Acanthomorphata</taxon>
        <taxon>Gobiaria</taxon>
        <taxon>Kurtiformes</taxon>
        <taxon>Apogonoidei</taxon>
        <taxon>Apogonidae</taxon>
        <taxon>Apogoninae</taxon>
        <taxon>Sphaeramia</taxon>
    </lineage>
</organism>
<dbReference type="PROSITE" id="PS50041">
    <property type="entry name" value="C_TYPE_LECTIN_2"/>
    <property type="match status" value="2"/>
</dbReference>
<name>A0A673CIL5_9TELE</name>
<dbReference type="InterPro" id="IPR001304">
    <property type="entry name" value="C-type_lectin-like"/>
</dbReference>
<evidence type="ECO:0000313" key="4">
    <source>
        <dbReference type="Proteomes" id="UP000472271"/>
    </source>
</evidence>
<dbReference type="Gene3D" id="3.10.100.10">
    <property type="entry name" value="Mannose-Binding Protein A, subunit A"/>
    <property type="match status" value="2"/>
</dbReference>
<dbReference type="AlphaFoldDB" id="A0A673CIL5"/>
<reference evidence="3" key="3">
    <citation type="submission" date="2025-09" db="UniProtKB">
        <authorList>
            <consortium name="Ensembl"/>
        </authorList>
    </citation>
    <scope>IDENTIFICATION</scope>
</reference>
<keyword evidence="1" id="KW-0732">Signal</keyword>
<dbReference type="SMART" id="SM00034">
    <property type="entry name" value="CLECT"/>
    <property type="match status" value="2"/>
</dbReference>
<keyword evidence="4" id="KW-1185">Reference proteome</keyword>
<evidence type="ECO:0000259" key="2">
    <source>
        <dbReference type="PROSITE" id="PS50041"/>
    </source>
</evidence>
<sequence length="243" mass="28753">YYCYCYLPLLLFIYFWSFSTCKDYEYHFIKEEKTWSEAQEYCRKHFTDLATVNNLSDLDILCDQVQRAQFDYVWVGLRYTCSLDLWYWASNRLVCYQNWDSKEPGHGCGLAGAVKKGTAEWWSFSTYELVLVPEQKSWDDALTYCRKHYSDLASITNPTQQTWVQKRVQRAQFDYVWVGLRYTCSLDLWYWASNRLVCYQNWDSKEPGHECDMAGAVKKGTAEWVSLDKGDVYAFICSTKTHA</sequence>
<feature type="domain" description="C-type lectin" evidence="2">
    <location>
        <begin position="124"/>
        <end position="238"/>
    </location>
</feature>
<accession>A0A673CIL5</accession>
<dbReference type="SUPFAM" id="SSF56436">
    <property type="entry name" value="C-type lectin-like"/>
    <property type="match status" value="2"/>
</dbReference>
<dbReference type="CDD" id="cd00037">
    <property type="entry name" value="CLECT"/>
    <property type="match status" value="1"/>
</dbReference>
<evidence type="ECO:0000313" key="3">
    <source>
        <dbReference type="Ensembl" id="ENSSORP00005051893.1"/>
    </source>
</evidence>
<evidence type="ECO:0000256" key="1">
    <source>
        <dbReference type="SAM" id="SignalP"/>
    </source>
</evidence>
<dbReference type="InterPro" id="IPR016186">
    <property type="entry name" value="C-type_lectin-like/link_sf"/>
</dbReference>
<feature type="chain" id="PRO_5025657205" description="C-type lectin domain-containing protein" evidence="1">
    <location>
        <begin position="22"/>
        <end position="243"/>
    </location>
</feature>
<reference evidence="3" key="1">
    <citation type="submission" date="2019-06" db="EMBL/GenBank/DDBJ databases">
        <authorList>
            <consortium name="Wellcome Sanger Institute Data Sharing"/>
        </authorList>
    </citation>
    <scope>NUCLEOTIDE SEQUENCE [LARGE SCALE GENOMIC DNA]</scope>
</reference>
<proteinExistence type="predicted"/>
<feature type="signal peptide" evidence="1">
    <location>
        <begin position="1"/>
        <end position="21"/>
    </location>
</feature>
<dbReference type="InterPro" id="IPR016187">
    <property type="entry name" value="CTDL_fold"/>
</dbReference>
<reference evidence="3" key="2">
    <citation type="submission" date="2025-08" db="UniProtKB">
        <authorList>
            <consortium name="Ensembl"/>
        </authorList>
    </citation>
    <scope>IDENTIFICATION</scope>
</reference>
<dbReference type="Proteomes" id="UP000472271">
    <property type="component" value="Chromosome 18"/>
</dbReference>
<dbReference type="InParanoid" id="A0A673CIL5"/>
<dbReference type="PANTHER" id="PTHR45784">
    <property type="entry name" value="C-TYPE LECTIN DOMAIN FAMILY 20 MEMBER A-RELATED"/>
    <property type="match status" value="1"/>
</dbReference>
<dbReference type="Pfam" id="PF00059">
    <property type="entry name" value="Lectin_C"/>
    <property type="match status" value="2"/>
</dbReference>
<feature type="domain" description="C-type lectin" evidence="2">
    <location>
        <begin position="21"/>
        <end position="121"/>
    </location>
</feature>
<protein>
    <recommendedName>
        <fullName evidence="2">C-type lectin domain-containing protein</fullName>
    </recommendedName>
</protein>
<dbReference type="PANTHER" id="PTHR45784:SF3">
    <property type="entry name" value="C-TYPE LECTIN DOMAIN FAMILY 4 MEMBER K-LIKE-RELATED"/>
    <property type="match status" value="1"/>
</dbReference>